<evidence type="ECO:0000256" key="5">
    <source>
        <dbReference type="RuleBase" id="RU361168"/>
    </source>
</evidence>
<dbReference type="InterPro" id="IPR041233">
    <property type="entry name" value="Melibiase_C"/>
</dbReference>
<keyword evidence="9" id="KW-1185">Reference proteome</keyword>
<evidence type="ECO:0000256" key="3">
    <source>
        <dbReference type="ARBA" id="ARBA00022801"/>
    </source>
</evidence>
<dbReference type="AlphaFoldDB" id="A0A1M6CHY0"/>
<comment type="similarity">
    <text evidence="1 5">Belongs to the glycosyl hydrolase 27 family.</text>
</comment>
<keyword evidence="5" id="KW-1015">Disulfide bond</keyword>
<dbReference type="Pfam" id="PF16499">
    <property type="entry name" value="Melibiase_2"/>
    <property type="match status" value="2"/>
</dbReference>
<keyword evidence="3 5" id="KW-0378">Hydrolase</keyword>
<reference evidence="9" key="1">
    <citation type="submission" date="2016-11" db="EMBL/GenBank/DDBJ databases">
        <authorList>
            <person name="Varghese N."/>
            <person name="Submissions S."/>
        </authorList>
    </citation>
    <scope>NUCLEOTIDE SEQUENCE [LARGE SCALE GENOMIC DNA]</scope>
    <source>
        <strain evidence="9">DSM 26884</strain>
    </source>
</reference>
<comment type="catalytic activity">
    <reaction evidence="5">
        <text>Hydrolysis of terminal, non-reducing alpha-D-galactose residues in alpha-D-galactosides, including galactose oligosaccharides, galactomannans and galactolipids.</text>
        <dbReference type="EC" id="3.2.1.22"/>
    </reaction>
</comment>
<dbReference type="InterPro" id="IPR013783">
    <property type="entry name" value="Ig-like_fold"/>
</dbReference>
<dbReference type="GO" id="GO:0016020">
    <property type="term" value="C:membrane"/>
    <property type="evidence" value="ECO:0007669"/>
    <property type="project" value="InterPro"/>
</dbReference>
<dbReference type="GO" id="GO:0004557">
    <property type="term" value="F:alpha-galactosidase activity"/>
    <property type="evidence" value="ECO:0007669"/>
    <property type="project" value="UniProtKB-EC"/>
</dbReference>
<evidence type="ECO:0000256" key="6">
    <source>
        <dbReference type="SAM" id="SignalP"/>
    </source>
</evidence>
<dbReference type="InterPro" id="IPR013785">
    <property type="entry name" value="Aldolase_TIM"/>
</dbReference>
<name>A0A1M6CHY0_9BACE</name>
<dbReference type="Gene3D" id="3.20.20.70">
    <property type="entry name" value="Aldolase class I"/>
    <property type="match status" value="1"/>
</dbReference>
<dbReference type="InterPro" id="IPR017853">
    <property type="entry name" value="GH"/>
</dbReference>
<evidence type="ECO:0000313" key="8">
    <source>
        <dbReference type="EMBL" id="SHI60632.1"/>
    </source>
</evidence>
<proteinExistence type="inferred from homology"/>
<feature type="domain" description="Alpha galactosidase C-terminal" evidence="7">
    <location>
        <begin position="469"/>
        <end position="543"/>
    </location>
</feature>
<feature type="signal peptide" evidence="6">
    <location>
        <begin position="1"/>
        <end position="19"/>
    </location>
</feature>
<dbReference type="eggNOG" id="COG1501">
    <property type="taxonomic scope" value="Bacteria"/>
</dbReference>
<dbReference type="InterPro" id="IPR002241">
    <property type="entry name" value="Glyco_hydro_27"/>
</dbReference>
<dbReference type="GO" id="GO:0005975">
    <property type="term" value="P:carbohydrate metabolic process"/>
    <property type="evidence" value="ECO:0007669"/>
    <property type="project" value="InterPro"/>
</dbReference>
<sequence length="556" mass="62436">MKKIVVCVSVLLLCCGVNSAIGQTQFIENEGCQDDLSMTTPKFKEVSSPLDTLKKYILTPKASATPRINGAKIFGVRPNSQFLYTIPATGERPMTFSVENLPKGLKVDAKTGQIRGAIKKAGEYVVTFVAKNNLGEAKRPFRIVVGDKIALTPPMGWNSWNCWGNAVSQEKVLSSARAMVEKGLINHGWQYINIDDGWQGLRGGKHQAVMTNSKFPDMKALADEIHGMGLKIGIYSGPWVGTYAGHLGSYSDKADGTYDWVEKYANEYYRYVDPSKKTKHGINYHHGKYSFVKNDVQQWMDWGIDYLKYDWNPNDYYHVKEMHDVLRSYNRDVVYSLSNSAPYGDAPQWEKMANCWRTTGDIKDTWERMCSLGFGQTKWAPYNGPGHWVDPDMLVVGMVGWGPKLHYTRLTPDEQYTHMSLWALLASPLLIGCDMAQLDDFTLSLLTNDEMIEVNQDPLGKPGMIVSQQGDVVVYAKPLEDGSMAVGLFNRGDTMAQGKLTWKSVGIRGEQTVRDLWRQQDVAKSNEEFVTEIAPHGVRFIKIYPGNSREQATSGR</sequence>
<dbReference type="RefSeq" id="WP_083595437.1">
    <property type="nucleotide sequence ID" value="NZ_FQZN01000004.1"/>
</dbReference>
<dbReference type="SUPFAM" id="SSF49313">
    <property type="entry name" value="Cadherin-like"/>
    <property type="match status" value="1"/>
</dbReference>
<organism evidence="8 9">
    <name type="scientific">Bacteroides stercorirosoris</name>
    <dbReference type="NCBI Taxonomy" id="871324"/>
    <lineage>
        <taxon>Bacteria</taxon>
        <taxon>Pseudomonadati</taxon>
        <taxon>Bacteroidota</taxon>
        <taxon>Bacteroidia</taxon>
        <taxon>Bacteroidales</taxon>
        <taxon>Bacteroidaceae</taxon>
        <taxon>Bacteroides</taxon>
    </lineage>
</organism>
<dbReference type="GO" id="GO:0005509">
    <property type="term" value="F:calcium ion binding"/>
    <property type="evidence" value="ECO:0007669"/>
    <property type="project" value="InterPro"/>
</dbReference>
<dbReference type="Pfam" id="PF17801">
    <property type="entry name" value="Melibiase_C"/>
    <property type="match status" value="1"/>
</dbReference>
<dbReference type="GeneID" id="92711208"/>
<evidence type="ECO:0000313" key="9">
    <source>
        <dbReference type="Proteomes" id="UP000184192"/>
    </source>
</evidence>
<keyword evidence="2 6" id="KW-0732">Signal</keyword>
<dbReference type="Gene3D" id="2.60.40.10">
    <property type="entry name" value="Immunoglobulins"/>
    <property type="match status" value="1"/>
</dbReference>
<dbReference type="CDD" id="cd14792">
    <property type="entry name" value="GH27"/>
    <property type="match status" value="1"/>
</dbReference>
<evidence type="ECO:0000256" key="2">
    <source>
        <dbReference type="ARBA" id="ARBA00022729"/>
    </source>
</evidence>
<dbReference type="EMBL" id="FQZN01000004">
    <property type="protein sequence ID" value="SHI60632.1"/>
    <property type="molecule type" value="Genomic_DNA"/>
</dbReference>
<evidence type="ECO:0000256" key="1">
    <source>
        <dbReference type="ARBA" id="ARBA00009743"/>
    </source>
</evidence>
<dbReference type="SUPFAM" id="SSF51445">
    <property type="entry name" value="(Trans)glycosidases"/>
    <property type="match status" value="1"/>
</dbReference>
<gene>
    <name evidence="8" type="ORF">SAMN05444350_104156</name>
</gene>
<dbReference type="EC" id="3.2.1.22" evidence="5"/>
<protein>
    <recommendedName>
        <fullName evidence="5">Alpha-galactosidase</fullName>
        <ecNumber evidence="5">3.2.1.22</ecNumber>
    </recommendedName>
    <alternativeName>
        <fullName evidence="5">Melibiase</fullName>
    </alternativeName>
</protein>
<dbReference type="InterPro" id="IPR015919">
    <property type="entry name" value="Cadherin-like_sf"/>
</dbReference>
<dbReference type="Gene3D" id="2.60.40.1180">
    <property type="entry name" value="Golgi alpha-mannosidase II"/>
    <property type="match status" value="1"/>
</dbReference>
<dbReference type="PANTHER" id="PTHR11452">
    <property type="entry name" value="ALPHA-GALACTOSIDASE/ALPHA-N-ACETYLGALACTOSAMINIDASE"/>
    <property type="match status" value="1"/>
</dbReference>
<dbReference type="PRINTS" id="PR00740">
    <property type="entry name" value="GLHYDRLASE27"/>
</dbReference>
<accession>A0A1M6CHY0</accession>
<feature type="chain" id="PRO_5012229270" description="Alpha-galactosidase" evidence="6">
    <location>
        <begin position="20"/>
        <end position="556"/>
    </location>
</feature>
<dbReference type="Proteomes" id="UP000184192">
    <property type="component" value="Unassembled WGS sequence"/>
</dbReference>
<dbReference type="PANTHER" id="PTHR11452:SF75">
    <property type="entry name" value="ALPHA-GALACTOSIDASE MEL1"/>
    <property type="match status" value="1"/>
</dbReference>
<dbReference type="Pfam" id="PF05345">
    <property type="entry name" value="He_PIG"/>
    <property type="match status" value="1"/>
</dbReference>
<keyword evidence="4 5" id="KW-0326">Glycosidase</keyword>
<dbReference type="InterPro" id="IPR013780">
    <property type="entry name" value="Glyco_hydro_b"/>
</dbReference>
<evidence type="ECO:0000256" key="4">
    <source>
        <dbReference type="ARBA" id="ARBA00023295"/>
    </source>
</evidence>
<evidence type="ECO:0000259" key="7">
    <source>
        <dbReference type="Pfam" id="PF17801"/>
    </source>
</evidence>
<dbReference type="SUPFAM" id="SSF51011">
    <property type="entry name" value="Glycosyl hydrolase domain"/>
    <property type="match status" value="1"/>
</dbReference>